<keyword evidence="2" id="KW-0813">Transport</keyword>
<evidence type="ECO:0008006" key="9">
    <source>
        <dbReference type="Google" id="ProtNLM"/>
    </source>
</evidence>
<keyword evidence="4 6" id="KW-1133">Transmembrane helix</keyword>
<dbReference type="Gene3D" id="1.20.1250.20">
    <property type="entry name" value="MFS general substrate transporter like domains"/>
    <property type="match status" value="1"/>
</dbReference>
<reference evidence="7" key="1">
    <citation type="submission" date="2021-02" db="EMBL/GenBank/DDBJ databases">
        <authorList>
            <person name="Nieuwenhuis M."/>
            <person name="Van De Peppel L.J.J."/>
        </authorList>
    </citation>
    <scope>NUCLEOTIDE SEQUENCE</scope>
    <source>
        <strain evidence="7">D49</strain>
    </source>
</reference>
<reference evidence="7" key="2">
    <citation type="submission" date="2021-10" db="EMBL/GenBank/DDBJ databases">
        <title>Phylogenomics reveals ancestral predisposition of the termite-cultivated fungus Termitomyces towards a domesticated lifestyle.</title>
        <authorList>
            <person name="Auxier B."/>
            <person name="Grum-Grzhimaylo A."/>
            <person name="Cardenas M.E."/>
            <person name="Lodge J.D."/>
            <person name="Laessoe T."/>
            <person name="Pedersen O."/>
            <person name="Smith M.E."/>
            <person name="Kuyper T.W."/>
            <person name="Franco-Molano E.A."/>
            <person name="Baroni T.J."/>
            <person name="Aanen D.K."/>
        </authorList>
    </citation>
    <scope>NUCLEOTIDE SEQUENCE</scope>
    <source>
        <strain evidence="7">D49</strain>
    </source>
</reference>
<dbReference type="EMBL" id="JABCKI010005886">
    <property type="protein sequence ID" value="KAG5636842.1"/>
    <property type="molecule type" value="Genomic_DNA"/>
</dbReference>
<dbReference type="InterPro" id="IPR011701">
    <property type="entry name" value="MFS"/>
</dbReference>
<evidence type="ECO:0000313" key="7">
    <source>
        <dbReference type="EMBL" id="KAG5636842.1"/>
    </source>
</evidence>
<dbReference type="Pfam" id="PF07690">
    <property type="entry name" value="MFS_1"/>
    <property type="match status" value="1"/>
</dbReference>
<feature type="transmembrane region" description="Helical" evidence="6">
    <location>
        <begin position="210"/>
        <end position="232"/>
    </location>
</feature>
<comment type="subcellular location">
    <subcellularLocation>
        <location evidence="1">Membrane</location>
        <topology evidence="1">Multi-pass membrane protein</topology>
    </subcellularLocation>
</comment>
<evidence type="ECO:0000256" key="4">
    <source>
        <dbReference type="ARBA" id="ARBA00022989"/>
    </source>
</evidence>
<evidence type="ECO:0000256" key="6">
    <source>
        <dbReference type="SAM" id="Phobius"/>
    </source>
</evidence>
<feature type="transmembrane region" description="Helical" evidence="6">
    <location>
        <begin position="145"/>
        <end position="166"/>
    </location>
</feature>
<dbReference type="SUPFAM" id="SSF103473">
    <property type="entry name" value="MFS general substrate transporter"/>
    <property type="match status" value="1"/>
</dbReference>
<dbReference type="PANTHER" id="PTHR43791:SF18">
    <property type="entry name" value="NICOTINIC ACID TRANSPORTER TNA1, PUTATIVE (AFU_ORTHOLOGUE AFUA_3G03820)-RELATED"/>
    <property type="match status" value="1"/>
</dbReference>
<dbReference type="AlphaFoldDB" id="A0A9P7FQU1"/>
<organism evidence="7 8">
    <name type="scientific">Sphagnurus paluster</name>
    <dbReference type="NCBI Taxonomy" id="117069"/>
    <lineage>
        <taxon>Eukaryota</taxon>
        <taxon>Fungi</taxon>
        <taxon>Dikarya</taxon>
        <taxon>Basidiomycota</taxon>
        <taxon>Agaricomycotina</taxon>
        <taxon>Agaricomycetes</taxon>
        <taxon>Agaricomycetidae</taxon>
        <taxon>Agaricales</taxon>
        <taxon>Tricholomatineae</taxon>
        <taxon>Lyophyllaceae</taxon>
        <taxon>Sphagnurus</taxon>
    </lineage>
</organism>
<evidence type="ECO:0000256" key="1">
    <source>
        <dbReference type="ARBA" id="ARBA00004141"/>
    </source>
</evidence>
<keyword evidence="3 6" id="KW-0812">Transmembrane</keyword>
<evidence type="ECO:0000256" key="2">
    <source>
        <dbReference type="ARBA" id="ARBA00022448"/>
    </source>
</evidence>
<evidence type="ECO:0000256" key="3">
    <source>
        <dbReference type="ARBA" id="ARBA00022692"/>
    </source>
</evidence>
<dbReference type="FunFam" id="1.20.1250.20:FF:000068">
    <property type="entry name" value="MFS general substrate transporter"/>
    <property type="match status" value="1"/>
</dbReference>
<feature type="transmembrane region" description="Helical" evidence="6">
    <location>
        <begin position="120"/>
        <end position="139"/>
    </location>
</feature>
<comment type="caution">
    <text evidence="7">The sequence shown here is derived from an EMBL/GenBank/DDBJ whole genome shotgun (WGS) entry which is preliminary data.</text>
</comment>
<dbReference type="PANTHER" id="PTHR43791">
    <property type="entry name" value="PERMEASE-RELATED"/>
    <property type="match status" value="1"/>
</dbReference>
<keyword evidence="5 6" id="KW-0472">Membrane</keyword>
<feature type="transmembrane region" description="Helical" evidence="6">
    <location>
        <begin position="178"/>
        <end position="198"/>
    </location>
</feature>
<dbReference type="OrthoDB" id="2985014at2759"/>
<gene>
    <name evidence="7" type="ORF">H0H81_006635</name>
</gene>
<dbReference type="GO" id="GO:0016020">
    <property type="term" value="C:membrane"/>
    <property type="evidence" value="ECO:0007669"/>
    <property type="project" value="UniProtKB-SubCell"/>
</dbReference>
<sequence>MAAVMVDFPATAKFLTPEERSYVVWKKKYDNSSVGEEEHFEMRHFWDAVSDWQIWLLILVYMSIVAPLYGITLFLPSIIKTFGYTAAISQLLTVPPYVFATMVLYAFAHYSDKIKMRSPFIIGGLTMCLFGFAINISNASHGVKYFGTFFIVAGSYSAFPGIVAWLGNNLAGHYKRGIGMALQIGIGNFSGAIAANIYRTQDAPRYVVGHALELMFVGIGFISVPIAVLTYIRINNKRDALQKAAEESGELSKYSEQDIRRMGDRAPDFRYTL</sequence>
<dbReference type="InterPro" id="IPR036259">
    <property type="entry name" value="MFS_trans_sf"/>
</dbReference>
<evidence type="ECO:0000313" key="8">
    <source>
        <dbReference type="Proteomes" id="UP000717328"/>
    </source>
</evidence>
<keyword evidence="8" id="KW-1185">Reference proteome</keyword>
<proteinExistence type="predicted"/>
<feature type="transmembrane region" description="Helical" evidence="6">
    <location>
        <begin position="52"/>
        <end position="75"/>
    </location>
</feature>
<protein>
    <recommendedName>
        <fullName evidence="9">MFS general substrate transporter</fullName>
    </recommendedName>
</protein>
<dbReference type="Proteomes" id="UP000717328">
    <property type="component" value="Unassembled WGS sequence"/>
</dbReference>
<feature type="transmembrane region" description="Helical" evidence="6">
    <location>
        <begin position="87"/>
        <end position="108"/>
    </location>
</feature>
<dbReference type="GO" id="GO:0022857">
    <property type="term" value="F:transmembrane transporter activity"/>
    <property type="evidence" value="ECO:0007669"/>
    <property type="project" value="InterPro"/>
</dbReference>
<accession>A0A9P7FQU1</accession>
<evidence type="ECO:0000256" key="5">
    <source>
        <dbReference type="ARBA" id="ARBA00023136"/>
    </source>
</evidence>
<name>A0A9P7FQU1_9AGAR</name>